<dbReference type="Gene3D" id="3.40.50.720">
    <property type="entry name" value="NAD(P)-binding Rossmann-like Domain"/>
    <property type="match status" value="1"/>
</dbReference>
<dbReference type="PANTHER" id="PTHR43880">
    <property type="entry name" value="ALCOHOL DEHYDROGENASE"/>
    <property type="match status" value="1"/>
</dbReference>
<dbReference type="AlphaFoldDB" id="A0A835MBY4"/>
<reference evidence="8 9" key="1">
    <citation type="submission" date="2020-10" db="EMBL/GenBank/DDBJ databases">
        <title>The Coptis chinensis genome and diversification of protoberbering-type alkaloids.</title>
        <authorList>
            <person name="Wang B."/>
            <person name="Shu S."/>
            <person name="Song C."/>
            <person name="Liu Y."/>
        </authorList>
    </citation>
    <scope>NUCLEOTIDE SEQUENCE [LARGE SCALE GENOMIC DNA]</scope>
    <source>
        <strain evidence="8">HL-2020</strain>
        <tissue evidence="8">Leaf</tissue>
    </source>
</reference>
<dbReference type="GO" id="GO:0008270">
    <property type="term" value="F:zinc ion binding"/>
    <property type="evidence" value="ECO:0007669"/>
    <property type="project" value="TreeGrafter"/>
</dbReference>
<dbReference type="InterPro" id="IPR036291">
    <property type="entry name" value="NAD(P)-bd_dom_sf"/>
</dbReference>
<evidence type="ECO:0000256" key="4">
    <source>
        <dbReference type="ARBA" id="ARBA00022723"/>
    </source>
</evidence>
<dbReference type="GO" id="GO:0051903">
    <property type="term" value="F:S-(hydroxymethyl)glutathione dehydrogenase [NAD(P)+] activity"/>
    <property type="evidence" value="ECO:0007669"/>
    <property type="project" value="TreeGrafter"/>
</dbReference>
<dbReference type="PANTHER" id="PTHR43880:SF58">
    <property type="entry name" value="ALCOHOL DEHYDROGENASE CLASS-3"/>
    <property type="match status" value="1"/>
</dbReference>
<dbReference type="OrthoDB" id="1728405at2759"/>
<dbReference type="SUPFAM" id="SSF51735">
    <property type="entry name" value="NAD(P)-binding Rossmann-fold domains"/>
    <property type="match status" value="1"/>
</dbReference>
<evidence type="ECO:0000256" key="7">
    <source>
        <dbReference type="ARBA" id="ARBA00033399"/>
    </source>
</evidence>
<comment type="subcellular location">
    <subcellularLocation>
        <location evidence="1">Cytoplasm</location>
    </subcellularLocation>
</comment>
<comment type="subunit">
    <text evidence="2">Homodimer.</text>
</comment>
<protein>
    <recommendedName>
        <fullName evidence="7">Alcohol dehydrogenase class-III</fullName>
    </recommendedName>
    <alternativeName>
        <fullName evidence="6">Glutathione-dependent formaldehyde dehydrogenase</fullName>
    </alternativeName>
</protein>
<evidence type="ECO:0000256" key="3">
    <source>
        <dbReference type="ARBA" id="ARBA00022490"/>
    </source>
</evidence>
<keyword evidence="5" id="KW-0862">Zinc</keyword>
<comment type="caution">
    <text evidence="8">The sequence shown here is derived from an EMBL/GenBank/DDBJ whole genome shotgun (WGS) entry which is preliminary data.</text>
</comment>
<dbReference type="GO" id="GO:0005829">
    <property type="term" value="C:cytosol"/>
    <property type="evidence" value="ECO:0007669"/>
    <property type="project" value="TreeGrafter"/>
</dbReference>
<keyword evidence="9" id="KW-1185">Reference proteome</keyword>
<proteinExistence type="predicted"/>
<evidence type="ECO:0000313" key="9">
    <source>
        <dbReference type="Proteomes" id="UP000631114"/>
    </source>
</evidence>
<evidence type="ECO:0000256" key="1">
    <source>
        <dbReference type="ARBA" id="ARBA00004496"/>
    </source>
</evidence>
<dbReference type="EMBL" id="JADFTS010000002">
    <property type="protein sequence ID" value="KAF9618146.1"/>
    <property type="molecule type" value="Genomic_DNA"/>
</dbReference>
<gene>
    <name evidence="8" type="ORF">IFM89_000549</name>
</gene>
<keyword evidence="3" id="KW-0963">Cytoplasm</keyword>
<organism evidence="8 9">
    <name type="scientific">Coptis chinensis</name>
    <dbReference type="NCBI Taxonomy" id="261450"/>
    <lineage>
        <taxon>Eukaryota</taxon>
        <taxon>Viridiplantae</taxon>
        <taxon>Streptophyta</taxon>
        <taxon>Embryophyta</taxon>
        <taxon>Tracheophyta</taxon>
        <taxon>Spermatophyta</taxon>
        <taxon>Magnoliopsida</taxon>
        <taxon>Ranunculales</taxon>
        <taxon>Ranunculaceae</taxon>
        <taxon>Coptidoideae</taxon>
        <taxon>Coptis</taxon>
    </lineage>
</organism>
<dbReference type="Proteomes" id="UP000631114">
    <property type="component" value="Unassembled WGS sequence"/>
</dbReference>
<evidence type="ECO:0000256" key="5">
    <source>
        <dbReference type="ARBA" id="ARBA00022833"/>
    </source>
</evidence>
<name>A0A835MBY4_9MAGN</name>
<dbReference type="GO" id="GO:0046294">
    <property type="term" value="P:formaldehyde catabolic process"/>
    <property type="evidence" value="ECO:0007669"/>
    <property type="project" value="TreeGrafter"/>
</dbReference>
<keyword evidence="4" id="KW-0479">Metal-binding</keyword>
<feature type="non-terminal residue" evidence="8">
    <location>
        <position position="60"/>
    </location>
</feature>
<evidence type="ECO:0000256" key="2">
    <source>
        <dbReference type="ARBA" id="ARBA00011738"/>
    </source>
</evidence>
<evidence type="ECO:0000256" key="6">
    <source>
        <dbReference type="ARBA" id="ARBA00031007"/>
    </source>
</evidence>
<sequence length="60" mass="6448">RRRLYIQHFLLSISLEEVGSIVAVFGLGTVGLAVAEGAKAVGASRIIGFCFFQNDHDPSN</sequence>
<evidence type="ECO:0000313" key="8">
    <source>
        <dbReference type="EMBL" id="KAF9618146.1"/>
    </source>
</evidence>
<accession>A0A835MBY4</accession>